<feature type="domain" description="ABC transporter" evidence="5">
    <location>
        <begin position="3"/>
        <end position="236"/>
    </location>
</feature>
<dbReference type="SUPFAM" id="SSF52540">
    <property type="entry name" value="P-loop containing nucleoside triphosphate hydrolases"/>
    <property type="match status" value="2"/>
</dbReference>
<dbReference type="GO" id="GO:0005524">
    <property type="term" value="F:ATP binding"/>
    <property type="evidence" value="ECO:0007669"/>
    <property type="project" value="UniProtKB-KW"/>
</dbReference>
<name>A0A1M7CYY9_9BACT</name>
<sequence length="531" mass="59054">MLINAQNISFRKPDATVLFEAVSFSVNKGDKTAIVGKNGIGKSTLLKIIAGNTTDYNGILQVNGSLYYVPQHYGHFDEVTVAEALGIAPVLQALQAIENGSTDQAHYDLMEHNWDIVAKCEEAFASWGLAGLQLDQPLAELSGGMKTKLFLSGIQILEPDIVLLDEPTNHLDTAARDQLGEWISTTNCAVLLTSHDRQLLRICAPIWELTATGILEYGGNYDFYEEQKEIEIAAQEHKLEFHTKALKEAKKKAQEALERKQHADAQARKSVRNSSDPKILLNARRNAAESSTGKLKSVHAEKVNDLRSSLQEVAAMTQMQQIMKGFFDNATMPAGKVLFQANDINFAWPGKPLLWSKPLTFTIRSGNRIAVAGKNGMGKSTLLKILLDQLEPTSGTLQRTPCTKLLLDQDYTGIDRRKKVLEQALAFNERKLEEAQVHTTLANFLFKPDSWEKPCSVLSGGEMLRLSLCCMVLQNKTPDIIFLDEPVNNLDLVNIRMLAKIFREYKGTVILISHDQTFTEETGIEEVITLE</sequence>
<proteinExistence type="predicted"/>
<feature type="compositionally biased region" description="Basic and acidic residues" evidence="4">
    <location>
        <begin position="252"/>
        <end position="267"/>
    </location>
</feature>
<protein>
    <submittedName>
        <fullName evidence="6">ATPase components of ABC transporters with duplicated ATPase domains</fullName>
    </submittedName>
</protein>
<dbReference type="InterPro" id="IPR027417">
    <property type="entry name" value="P-loop_NTPase"/>
</dbReference>
<dbReference type="OrthoDB" id="613473at2"/>
<dbReference type="PANTHER" id="PTHR19211:SF6">
    <property type="entry name" value="BLL7188 PROTEIN"/>
    <property type="match status" value="1"/>
</dbReference>
<dbReference type="InterPro" id="IPR003593">
    <property type="entry name" value="AAA+_ATPase"/>
</dbReference>
<evidence type="ECO:0000256" key="1">
    <source>
        <dbReference type="ARBA" id="ARBA00022737"/>
    </source>
</evidence>
<keyword evidence="1" id="KW-0677">Repeat</keyword>
<evidence type="ECO:0000313" key="6">
    <source>
        <dbReference type="EMBL" id="SHL72337.1"/>
    </source>
</evidence>
<evidence type="ECO:0000256" key="3">
    <source>
        <dbReference type="ARBA" id="ARBA00022840"/>
    </source>
</evidence>
<dbReference type="Gene3D" id="3.40.50.300">
    <property type="entry name" value="P-loop containing nucleotide triphosphate hydrolases"/>
    <property type="match status" value="2"/>
</dbReference>
<accession>A0A1M7CYY9</accession>
<dbReference type="AlphaFoldDB" id="A0A1M7CYY9"/>
<dbReference type="Pfam" id="PF00005">
    <property type="entry name" value="ABC_tran"/>
    <property type="match status" value="2"/>
</dbReference>
<dbReference type="GO" id="GO:0016887">
    <property type="term" value="F:ATP hydrolysis activity"/>
    <property type="evidence" value="ECO:0007669"/>
    <property type="project" value="InterPro"/>
</dbReference>
<evidence type="ECO:0000259" key="5">
    <source>
        <dbReference type="PROSITE" id="PS50893"/>
    </source>
</evidence>
<dbReference type="FunFam" id="3.40.50.300:FF:001320">
    <property type="entry name" value="Heme ABC transporter ATP-binding protein"/>
    <property type="match status" value="1"/>
</dbReference>
<evidence type="ECO:0000313" key="7">
    <source>
        <dbReference type="Proteomes" id="UP000184420"/>
    </source>
</evidence>
<evidence type="ECO:0000256" key="2">
    <source>
        <dbReference type="ARBA" id="ARBA00022741"/>
    </source>
</evidence>
<dbReference type="EMBL" id="FRBL01000004">
    <property type="protein sequence ID" value="SHL72337.1"/>
    <property type="molecule type" value="Genomic_DNA"/>
</dbReference>
<evidence type="ECO:0000256" key="4">
    <source>
        <dbReference type="SAM" id="MobiDB-lite"/>
    </source>
</evidence>
<dbReference type="Proteomes" id="UP000184420">
    <property type="component" value="Unassembled WGS sequence"/>
</dbReference>
<feature type="region of interest" description="Disordered" evidence="4">
    <location>
        <begin position="252"/>
        <end position="280"/>
    </location>
</feature>
<dbReference type="RefSeq" id="WP_073081284.1">
    <property type="nucleotide sequence ID" value="NZ_FRBL01000004.1"/>
</dbReference>
<keyword evidence="7" id="KW-1185">Reference proteome</keyword>
<keyword evidence="2" id="KW-0547">Nucleotide-binding</keyword>
<dbReference type="SMART" id="SM00382">
    <property type="entry name" value="AAA"/>
    <property type="match status" value="2"/>
</dbReference>
<gene>
    <name evidence="6" type="ORF">SAMN05444266_104530</name>
</gene>
<keyword evidence="3" id="KW-0067">ATP-binding</keyword>
<dbReference type="PROSITE" id="PS50893">
    <property type="entry name" value="ABC_TRANSPORTER_2"/>
    <property type="match status" value="1"/>
</dbReference>
<dbReference type="PANTHER" id="PTHR19211">
    <property type="entry name" value="ATP-BINDING TRANSPORT PROTEIN-RELATED"/>
    <property type="match status" value="1"/>
</dbReference>
<organism evidence="6 7">
    <name type="scientific">Chitinophaga jiangningensis</name>
    <dbReference type="NCBI Taxonomy" id="1419482"/>
    <lineage>
        <taxon>Bacteria</taxon>
        <taxon>Pseudomonadati</taxon>
        <taxon>Bacteroidota</taxon>
        <taxon>Chitinophagia</taxon>
        <taxon>Chitinophagales</taxon>
        <taxon>Chitinophagaceae</taxon>
        <taxon>Chitinophaga</taxon>
    </lineage>
</organism>
<reference evidence="6 7" key="1">
    <citation type="submission" date="2016-11" db="EMBL/GenBank/DDBJ databases">
        <authorList>
            <person name="Jaros S."/>
            <person name="Januszkiewicz K."/>
            <person name="Wedrychowicz H."/>
        </authorList>
    </citation>
    <scope>NUCLEOTIDE SEQUENCE [LARGE SCALE GENOMIC DNA]</scope>
    <source>
        <strain evidence="6 7">DSM 27406</strain>
    </source>
</reference>
<dbReference type="InterPro" id="IPR003439">
    <property type="entry name" value="ABC_transporter-like_ATP-bd"/>
</dbReference>
<dbReference type="CDD" id="cd03221">
    <property type="entry name" value="ABCF_EF-3"/>
    <property type="match status" value="2"/>
</dbReference>
<dbReference type="STRING" id="1419482.SAMN05444266_104530"/>
<dbReference type="InterPro" id="IPR050611">
    <property type="entry name" value="ABCF"/>
</dbReference>